<keyword evidence="6" id="KW-0943">RNA-mediated gene silencing</keyword>
<dbReference type="AlphaFoldDB" id="A0AAE1U8K1"/>
<dbReference type="InterPro" id="IPR012337">
    <property type="entry name" value="RNaseH-like_sf"/>
</dbReference>
<dbReference type="EMBL" id="JAWZYT010001467">
    <property type="protein sequence ID" value="KAK4311901.1"/>
    <property type="molecule type" value="Genomic_DNA"/>
</dbReference>
<dbReference type="PROSITE" id="PS50822">
    <property type="entry name" value="PIWI"/>
    <property type="match status" value="1"/>
</dbReference>
<keyword evidence="12" id="KW-1185">Reference proteome</keyword>
<dbReference type="GO" id="GO:0003723">
    <property type="term" value="F:RNA binding"/>
    <property type="evidence" value="ECO:0007669"/>
    <property type="project" value="UniProtKB-KW"/>
</dbReference>
<evidence type="ECO:0000313" key="11">
    <source>
        <dbReference type="EMBL" id="KAK4311901.1"/>
    </source>
</evidence>
<dbReference type="SUPFAM" id="SSF53098">
    <property type="entry name" value="Ribonuclease H-like"/>
    <property type="match status" value="1"/>
</dbReference>
<keyword evidence="5" id="KW-0694">RNA-binding</keyword>
<dbReference type="PANTHER" id="PTHR22891">
    <property type="entry name" value="EUKARYOTIC TRANSLATION INITIATION FACTOR 2C"/>
    <property type="match status" value="1"/>
</dbReference>
<reference evidence="11" key="1">
    <citation type="submission" date="2023-11" db="EMBL/GenBank/DDBJ databases">
        <title>Genome assemblies of two species of porcelain crab, Petrolisthes cinctipes and Petrolisthes manimaculis (Anomura: Porcellanidae).</title>
        <authorList>
            <person name="Angst P."/>
        </authorList>
    </citation>
    <scope>NUCLEOTIDE SEQUENCE</scope>
    <source>
        <strain evidence="11">PB745_02</strain>
        <tissue evidence="11">Gill</tissue>
    </source>
</reference>
<comment type="subcellular location">
    <subcellularLocation>
        <location evidence="1">Cytoplasm</location>
    </subcellularLocation>
</comment>
<feature type="region of interest" description="Disordered" evidence="8">
    <location>
        <begin position="1"/>
        <end position="180"/>
    </location>
</feature>
<evidence type="ECO:0000256" key="1">
    <source>
        <dbReference type="ARBA" id="ARBA00004496"/>
    </source>
</evidence>
<accession>A0AAE1U8K1</accession>
<protein>
    <recommendedName>
        <fullName evidence="13">Piwi</fullName>
    </recommendedName>
</protein>
<dbReference type="GO" id="GO:0005737">
    <property type="term" value="C:cytoplasm"/>
    <property type="evidence" value="ECO:0007669"/>
    <property type="project" value="UniProtKB-SubCell"/>
</dbReference>
<dbReference type="Gene3D" id="3.40.50.2300">
    <property type="match status" value="1"/>
</dbReference>
<dbReference type="Proteomes" id="UP001292094">
    <property type="component" value="Unassembled WGS sequence"/>
</dbReference>
<dbReference type="InterPro" id="IPR036397">
    <property type="entry name" value="RNaseH_sf"/>
</dbReference>
<feature type="domain" description="PAZ" evidence="9">
    <location>
        <begin position="410"/>
        <end position="522"/>
    </location>
</feature>
<proteinExistence type="inferred from homology"/>
<dbReference type="Gene3D" id="2.170.260.10">
    <property type="entry name" value="paz domain"/>
    <property type="match status" value="1"/>
</dbReference>
<evidence type="ECO:0000256" key="5">
    <source>
        <dbReference type="ARBA" id="ARBA00022884"/>
    </source>
</evidence>
<evidence type="ECO:0000259" key="10">
    <source>
        <dbReference type="PROSITE" id="PS50822"/>
    </source>
</evidence>
<feature type="domain" description="Piwi" evidence="10">
    <location>
        <begin position="688"/>
        <end position="980"/>
    </location>
</feature>
<evidence type="ECO:0000256" key="8">
    <source>
        <dbReference type="SAM" id="MobiDB-lite"/>
    </source>
</evidence>
<dbReference type="Gene3D" id="3.30.420.10">
    <property type="entry name" value="Ribonuclease H-like superfamily/Ribonuclease H"/>
    <property type="match status" value="1"/>
</dbReference>
<evidence type="ECO:0000256" key="3">
    <source>
        <dbReference type="ARBA" id="ARBA00022490"/>
    </source>
</evidence>
<dbReference type="SMART" id="SM00949">
    <property type="entry name" value="PAZ"/>
    <property type="match status" value="1"/>
</dbReference>
<comment type="caution">
    <text evidence="11">The sequence shown here is derived from an EMBL/GenBank/DDBJ whole genome shotgun (WGS) entry which is preliminary data.</text>
</comment>
<dbReference type="FunFam" id="3.30.420.10:FF:000014">
    <property type="entry name" value="Piwi-like RNA-mediated gene silencing 1"/>
    <property type="match status" value="1"/>
</dbReference>
<dbReference type="InterPro" id="IPR003165">
    <property type="entry name" value="Piwi"/>
</dbReference>
<dbReference type="InterPro" id="IPR003100">
    <property type="entry name" value="PAZ_dom"/>
</dbReference>
<dbReference type="Pfam" id="PF02171">
    <property type="entry name" value="Piwi"/>
    <property type="match status" value="1"/>
</dbReference>
<dbReference type="Pfam" id="PF02170">
    <property type="entry name" value="PAZ"/>
    <property type="match status" value="1"/>
</dbReference>
<feature type="compositionally biased region" description="Basic and acidic residues" evidence="8">
    <location>
        <begin position="121"/>
        <end position="172"/>
    </location>
</feature>
<dbReference type="Pfam" id="PF23278">
    <property type="entry name" value="Piwi_N"/>
    <property type="match status" value="1"/>
</dbReference>
<dbReference type="SUPFAM" id="SSF101690">
    <property type="entry name" value="PAZ domain"/>
    <property type="match status" value="1"/>
</dbReference>
<sequence>MSEHPGVPTTIKPGGRGRGRGRGAMMYQTLLSAASPPQPRPGSPRQASSESQEVNLQLERGHGLIGAPGQDEAAVRGRGRRMYLQLNQQLNLGVKEVQRQRYKSEPKHTAIEPYNKQPIGEPREEKSRQPSEQTSKEYSREPSKHHSDLAKQDVTRIHSLEEKAGSEEEKAKVGRGRGRAALLHSHQANTQTIQPGANPVGEKSDSQEVLSDKCESVTESLQHLSLQQQQQQEVIVRQGTSGVRFSALTNYIRLNLDENKAVFEYEVKFEPDVDAMNLRHRLVSLFKDQLSTAKTFDGVTLWLPIRLPNEITIFQTPHPLTQETVTMKVIYKKRSELSRCVQLYNVLFSRIMKVLRMARVGRNYYAPGESILVPQHKLEIWPGYVTAASYQEGGLMLVVDVSHRVLRTETTYQALTDIYHMHPSDFKPKAIQALVGCIILTRYNNRTYRIDDILFDQNPLSTFTNFKGEEMKYVDYYKASYNINIVDPKQPLLVHRVKKKDIQHPDQTRFLCLVPELCYMTGMTQSMRSDFRVMKDVAHHTRITPTVRQAALRKFIANVNGNTEARTVLKDWGLTLEDDTVQVDGRMLPPETIYFANKDVPGTPQADWGTHTFRENVIQPVDILSGRWLLLYSYRDQPRAKKFVDMLKQVTQNIGIRVGEPQMVQLPDDRTETYVTSLKQNYNGQIQVAVIIFPTQREDRYSAVKRLACAELALPTQCIISRTISQDHKLRAVTLKIALQINCKLGGELWAIKIPLNGVMVCGIDVYHDPACRGESVVGFVASSNHTLTRWYSRVTFQHKADEVVHGLKISLLEALKHYHKNHHSLPRSIIVYRDGVGDGQLQLVEDHEVPQLATIFLHFDSYKPKLSYVVVQKRINARIFAVMNPRELSNPPPGSVVDHTITRPHWYDFLLVSQHVRQGTISPTHYIVVRDTSNLKTDNMQRLTYKLTHLYYNWPGTVRVPAPCLYAHKLAYLVGESVRKEPAAKLSDKLYFL</sequence>
<keyword evidence="3" id="KW-0963">Cytoplasm</keyword>
<name>A0AAE1U8K1_9EUCA</name>
<evidence type="ECO:0008006" key="13">
    <source>
        <dbReference type="Google" id="ProtNLM"/>
    </source>
</evidence>
<evidence type="ECO:0000259" key="9">
    <source>
        <dbReference type="PROSITE" id="PS50821"/>
    </source>
</evidence>
<feature type="compositionally biased region" description="Basic and acidic residues" evidence="8">
    <location>
        <begin position="96"/>
        <end position="110"/>
    </location>
</feature>
<organism evidence="11 12">
    <name type="scientific">Petrolisthes manimaculis</name>
    <dbReference type="NCBI Taxonomy" id="1843537"/>
    <lineage>
        <taxon>Eukaryota</taxon>
        <taxon>Metazoa</taxon>
        <taxon>Ecdysozoa</taxon>
        <taxon>Arthropoda</taxon>
        <taxon>Crustacea</taxon>
        <taxon>Multicrustacea</taxon>
        <taxon>Malacostraca</taxon>
        <taxon>Eumalacostraca</taxon>
        <taxon>Eucarida</taxon>
        <taxon>Decapoda</taxon>
        <taxon>Pleocyemata</taxon>
        <taxon>Anomura</taxon>
        <taxon>Galatheoidea</taxon>
        <taxon>Porcellanidae</taxon>
        <taxon>Petrolisthes</taxon>
    </lineage>
</organism>
<dbReference type="CDD" id="cd04658">
    <property type="entry name" value="Piwi_piwi-like_Euk"/>
    <property type="match status" value="1"/>
</dbReference>
<evidence type="ECO:0000256" key="4">
    <source>
        <dbReference type="ARBA" id="ARBA00022782"/>
    </source>
</evidence>
<dbReference type="InterPro" id="IPR036085">
    <property type="entry name" value="PAZ_dom_sf"/>
</dbReference>
<gene>
    <name evidence="11" type="ORF">Pmani_016646</name>
</gene>
<evidence type="ECO:0000256" key="7">
    <source>
        <dbReference type="ARBA" id="ARBA00038291"/>
    </source>
</evidence>
<evidence type="ECO:0000313" key="12">
    <source>
        <dbReference type="Proteomes" id="UP001292094"/>
    </source>
</evidence>
<evidence type="ECO:0000256" key="2">
    <source>
        <dbReference type="ARBA" id="ARBA00022473"/>
    </source>
</evidence>
<keyword evidence="4" id="KW-0221">Differentiation</keyword>
<dbReference type="SMART" id="SM00950">
    <property type="entry name" value="Piwi"/>
    <property type="match status" value="1"/>
</dbReference>
<dbReference type="GO" id="GO:0140965">
    <property type="term" value="P:secondary piRNA processing"/>
    <property type="evidence" value="ECO:0007669"/>
    <property type="project" value="UniProtKB-ARBA"/>
</dbReference>
<comment type="similarity">
    <text evidence="7">Belongs to the argonaute family. Piwi subfamily.</text>
</comment>
<dbReference type="PROSITE" id="PS50821">
    <property type="entry name" value="PAZ"/>
    <property type="match status" value="1"/>
</dbReference>
<dbReference type="GO" id="GO:0030154">
    <property type="term" value="P:cell differentiation"/>
    <property type="evidence" value="ECO:0007669"/>
    <property type="project" value="UniProtKB-KW"/>
</dbReference>
<keyword evidence="2" id="KW-0217">Developmental protein</keyword>
<dbReference type="CDD" id="cd02845">
    <property type="entry name" value="PAZ_piwi_like"/>
    <property type="match status" value="1"/>
</dbReference>
<dbReference type="FunFam" id="2.170.260.10:FF:000003">
    <property type="entry name" value="Piwi-like RNA-mediated gene silencing 2"/>
    <property type="match status" value="1"/>
</dbReference>
<evidence type="ECO:0000256" key="6">
    <source>
        <dbReference type="ARBA" id="ARBA00023158"/>
    </source>
</evidence>